<sequence length="430" mass="46795">MPTATATFEPVITKTMHLEDSHTLGVYRKHGGYEALASALEKTPDEIIDLVKRSGLRGRGGAGFPTGTKWGFVPKGTDKPKYMCVNADESEPGAFKDRLICAKDPHQLLEGTLIGSYAIGASRAYIYIRGEFAHEARILERAIQEAREAGFVGKNILGSPWSCEVTMYVGAGAYICGEETGLIESLEGKRGWPRLKPPFPAVVGLFGCPTVVNNVETLACVPHIVNRGWEWFAGIGPERNAGPKLYGLSGHVNKPGVFELPMGVSLRELIYEYGEGVPGDRPVKGVIPGGASCPVIRGDEIDIQMDFDTLTRAGSLFGTGTPIVMDDTTCMVRAAWITARFFAHESCGQCTPCREGCGWLQRLLWKIEEGRGEEKDLDTLLSVTDQIEGNTICALGDAAAWPARGFAKKYRDEFLLHIREKRCPLDGALA</sequence>
<dbReference type="InterPro" id="IPR011538">
    <property type="entry name" value="Nuo51_FMN-bd"/>
</dbReference>
<dbReference type="GO" id="GO:0003954">
    <property type="term" value="F:NADH dehydrogenase activity"/>
    <property type="evidence" value="ECO:0007669"/>
    <property type="project" value="TreeGrafter"/>
</dbReference>
<dbReference type="Gene3D" id="1.20.1440.230">
    <property type="entry name" value="NADH-ubiquinone oxidoreductase 51kDa subunit, iron-sulphur binding domain"/>
    <property type="match status" value="1"/>
</dbReference>
<dbReference type="NCBIfam" id="TIGR01959">
    <property type="entry name" value="nuoF_fam"/>
    <property type="match status" value="1"/>
</dbReference>
<dbReference type="FunFam" id="1.20.1440.230:FF:000001">
    <property type="entry name" value="Mitochondrial NADH dehydrogenase flavoprotein 1"/>
    <property type="match status" value="1"/>
</dbReference>
<evidence type="ECO:0000256" key="7">
    <source>
        <dbReference type="ARBA" id="ARBA00022723"/>
    </source>
</evidence>
<dbReference type="AlphaFoldDB" id="A0A538S988"/>
<dbReference type="PANTHER" id="PTHR11780">
    <property type="entry name" value="NADH-UBIQUINONE OXIDOREDUCTASE FLAVOPROTEIN 1 NDUFV1"/>
    <property type="match status" value="1"/>
</dbReference>
<keyword evidence="5 12" id="KW-0285">Flavoprotein</keyword>
<evidence type="ECO:0000256" key="1">
    <source>
        <dbReference type="ARBA" id="ARBA00001917"/>
    </source>
</evidence>
<dbReference type="SUPFAM" id="SSF142019">
    <property type="entry name" value="Nqo1 FMN-binding domain-like"/>
    <property type="match status" value="1"/>
</dbReference>
<dbReference type="GO" id="GO:0045333">
    <property type="term" value="P:cellular respiration"/>
    <property type="evidence" value="ECO:0007669"/>
    <property type="project" value="TreeGrafter"/>
</dbReference>
<comment type="similarity">
    <text evidence="3 12">Belongs to the complex I 51 kDa subunit family.</text>
</comment>
<dbReference type="PANTHER" id="PTHR11780:SF10">
    <property type="entry name" value="NADH DEHYDROGENASE [UBIQUINONE] FLAVOPROTEIN 1, MITOCHONDRIAL"/>
    <property type="match status" value="1"/>
</dbReference>
<evidence type="ECO:0000256" key="6">
    <source>
        <dbReference type="ARBA" id="ARBA00022643"/>
    </source>
</evidence>
<dbReference type="SUPFAM" id="SSF140490">
    <property type="entry name" value="Nqo1C-terminal domain-like"/>
    <property type="match status" value="1"/>
</dbReference>
<evidence type="ECO:0000256" key="2">
    <source>
        <dbReference type="ARBA" id="ARBA00001966"/>
    </source>
</evidence>
<dbReference type="InterPro" id="IPR037225">
    <property type="entry name" value="Nuo51_FMN-bd_sf"/>
</dbReference>
<comment type="catalytic activity">
    <reaction evidence="12">
        <text>a quinone + NADH + 5 H(+)(in) = a quinol + NAD(+) + 4 H(+)(out)</text>
        <dbReference type="Rhea" id="RHEA:57888"/>
        <dbReference type="ChEBI" id="CHEBI:15378"/>
        <dbReference type="ChEBI" id="CHEBI:24646"/>
        <dbReference type="ChEBI" id="CHEBI:57540"/>
        <dbReference type="ChEBI" id="CHEBI:57945"/>
        <dbReference type="ChEBI" id="CHEBI:132124"/>
    </reaction>
</comment>
<keyword evidence="4 12" id="KW-0004">4Fe-4S</keyword>
<dbReference type="EMBL" id="VBOR01000092">
    <property type="protein sequence ID" value="TMQ47944.1"/>
    <property type="molecule type" value="Genomic_DNA"/>
</dbReference>
<dbReference type="GO" id="GO:0048038">
    <property type="term" value="F:quinone binding"/>
    <property type="evidence" value="ECO:0007669"/>
    <property type="project" value="UniProtKB-KW"/>
</dbReference>
<dbReference type="GO" id="GO:0046872">
    <property type="term" value="F:metal ion binding"/>
    <property type="evidence" value="ECO:0007669"/>
    <property type="project" value="UniProtKB-KW"/>
</dbReference>
<dbReference type="EC" id="7.1.1.-" evidence="12"/>
<dbReference type="InterPro" id="IPR019575">
    <property type="entry name" value="Nuop51_4Fe4S-bd"/>
</dbReference>
<dbReference type="GO" id="GO:0051287">
    <property type="term" value="F:NAD binding"/>
    <property type="evidence" value="ECO:0007669"/>
    <property type="project" value="UniProtKB-UniRule"/>
</dbReference>
<reference evidence="14 15" key="1">
    <citation type="journal article" date="2019" name="Nat. Microbiol.">
        <title>Mediterranean grassland soil C-N compound turnover is dependent on rainfall and depth, and is mediated by genomically divergent microorganisms.</title>
        <authorList>
            <person name="Diamond S."/>
            <person name="Andeer P.F."/>
            <person name="Li Z."/>
            <person name="Crits-Christoph A."/>
            <person name="Burstein D."/>
            <person name="Anantharaman K."/>
            <person name="Lane K.R."/>
            <person name="Thomas B.C."/>
            <person name="Pan C."/>
            <person name="Northen T.R."/>
            <person name="Banfield J.F."/>
        </authorList>
    </citation>
    <scope>NUCLEOTIDE SEQUENCE [LARGE SCALE GENOMIC DNA]</scope>
    <source>
        <strain evidence="14">WS_1</strain>
    </source>
</reference>
<dbReference type="GO" id="GO:0008137">
    <property type="term" value="F:NADH dehydrogenase (ubiquinone) activity"/>
    <property type="evidence" value="ECO:0007669"/>
    <property type="project" value="InterPro"/>
</dbReference>
<protein>
    <recommendedName>
        <fullName evidence="12">NADH-quinone oxidoreductase subunit F</fullName>
        <ecNumber evidence="12">7.1.1.-</ecNumber>
    </recommendedName>
</protein>
<evidence type="ECO:0000313" key="14">
    <source>
        <dbReference type="EMBL" id="TMQ47944.1"/>
    </source>
</evidence>
<evidence type="ECO:0000256" key="10">
    <source>
        <dbReference type="ARBA" id="ARBA00023014"/>
    </source>
</evidence>
<dbReference type="PROSITE" id="PS00645">
    <property type="entry name" value="COMPLEX1_51K_2"/>
    <property type="match status" value="1"/>
</dbReference>
<dbReference type="InterPro" id="IPR037207">
    <property type="entry name" value="Nuop51_4Fe4S-bd_sf"/>
</dbReference>
<dbReference type="Pfam" id="PF22461">
    <property type="entry name" value="SLBB_2"/>
    <property type="match status" value="1"/>
</dbReference>
<gene>
    <name evidence="14" type="primary">nuoF</name>
    <name evidence="14" type="ORF">E6K71_08585</name>
</gene>
<keyword evidence="12" id="KW-0874">Quinone</keyword>
<feature type="domain" description="NADH-ubiquinone oxidoreductase 51kDa subunit iron-sulphur binding" evidence="13">
    <location>
        <begin position="332"/>
        <end position="377"/>
    </location>
</feature>
<comment type="cofactor">
    <cofactor evidence="1 12">
        <name>FMN</name>
        <dbReference type="ChEBI" id="CHEBI:58210"/>
    </cofactor>
</comment>
<organism evidence="14 15">
    <name type="scientific">Eiseniibacteriota bacterium</name>
    <dbReference type="NCBI Taxonomy" id="2212470"/>
    <lineage>
        <taxon>Bacteria</taxon>
        <taxon>Candidatus Eiseniibacteriota</taxon>
    </lineage>
</organism>
<evidence type="ECO:0000313" key="15">
    <source>
        <dbReference type="Proteomes" id="UP000316292"/>
    </source>
</evidence>
<evidence type="ECO:0000256" key="9">
    <source>
        <dbReference type="ARBA" id="ARBA00023004"/>
    </source>
</evidence>
<evidence type="ECO:0000256" key="11">
    <source>
        <dbReference type="ARBA" id="ARBA00023027"/>
    </source>
</evidence>
<keyword evidence="6 12" id="KW-0288">FMN</keyword>
<dbReference type="Pfam" id="PF01512">
    <property type="entry name" value="Complex1_51K"/>
    <property type="match status" value="1"/>
</dbReference>
<evidence type="ECO:0000259" key="13">
    <source>
        <dbReference type="SMART" id="SM00928"/>
    </source>
</evidence>
<dbReference type="Pfam" id="PF10589">
    <property type="entry name" value="NADH_4Fe-4S"/>
    <property type="match status" value="1"/>
</dbReference>
<dbReference type="NCBIfam" id="NF010120">
    <property type="entry name" value="PRK13596.1"/>
    <property type="match status" value="1"/>
</dbReference>
<proteinExistence type="inferred from homology"/>
<comment type="cofactor">
    <cofactor evidence="2 12">
        <name>[4Fe-4S] cluster</name>
        <dbReference type="ChEBI" id="CHEBI:49883"/>
    </cofactor>
</comment>
<dbReference type="Gene3D" id="3.10.20.600">
    <property type="match status" value="1"/>
</dbReference>
<keyword evidence="9 12" id="KW-0408">Iron</keyword>
<dbReference type="Gene3D" id="6.10.250.1450">
    <property type="match status" value="1"/>
</dbReference>
<comment type="function">
    <text evidence="12">NDH-1 shuttles electrons from NADH, via FMN and iron-sulfur (Fe-S) centers, to quinones in the respiratory chain.</text>
</comment>
<dbReference type="InterPro" id="IPR050837">
    <property type="entry name" value="ComplexI_51kDa_subunit"/>
</dbReference>
<keyword evidence="14" id="KW-0560">Oxidoreductase</keyword>
<dbReference type="Proteomes" id="UP000316292">
    <property type="component" value="Unassembled WGS sequence"/>
</dbReference>
<accession>A0A538S988</accession>
<dbReference type="InterPro" id="IPR054765">
    <property type="entry name" value="SLBB_dom"/>
</dbReference>
<dbReference type="GO" id="GO:0051539">
    <property type="term" value="F:4 iron, 4 sulfur cluster binding"/>
    <property type="evidence" value="ECO:0007669"/>
    <property type="project" value="UniProtKB-UniRule"/>
</dbReference>
<evidence type="ECO:0000256" key="3">
    <source>
        <dbReference type="ARBA" id="ARBA00007523"/>
    </source>
</evidence>
<dbReference type="InterPro" id="IPR011537">
    <property type="entry name" value="NADH-UbQ_OxRdtase_suF"/>
</dbReference>
<keyword evidence="7 12" id="KW-0479">Metal-binding</keyword>
<keyword evidence="11 12" id="KW-0520">NAD</keyword>
<keyword evidence="10 12" id="KW-0411">Iron-sulfur</keyword>
<dbReference type="SUPFAM" id="SSF142984">
    <property type="entry name" value="Nqo1 middle domain-like"/>
    <property type="match status" value="1"/>
</dbReference>
<evidence type="ECO:0000256" key="4">
    <source>
        <dbReference type="ARBA" id="ARBA00022485"/>
    </source>
</evidence>
<dbReference type="SMART" id="SM00928">
    <property type="entry name" value="NADH_4Fe-4S"/>
    <property type="match status" value="1"/>
</dbReference>
<dbReference type="Gene3D" id="3.40.50.11540">
    <property type="entry name" value="NADH-ubiquinone oxidoreductase 51kDa subunit"/>
    <property type="match status" value="1"/>
</dbReference>
<evidence type="ECO:0000256" key="8">
    <source>
        <dbReference type="ARBA" id="ARBA00022967"/>
    </source>
</evidence>
<dbReference type="FunFam" id="3.40.50.11540:FF:000001">
    <property type="entry name" value="NADH dehydrogenase [ubiquinone] flavoprotein 1, mitochondrial"/>
    <property type="match status" value="1"/>
</dbReference>
<name>A0A538S988_UNCEI</name>
<keyword evidence="8" id="KW-1278">Translocase</keyword>
<dbReference type="InterPro" id="IPR001949">
    <property type="entry name" value="NADH-UbQ_OxRdtase_51kDa_CS"/>
</dbReference>
<dbReference type="GO" id="GO:0010181">
    <property type="term" value="F:FMN binding"/>
    <property type="evidence" value="ECO:0007669"/>
    <property type="project" value="InterPro"/>
</dbReference>
<comment type="caution">
    <text evidence="14">The sequence shown here is derived from an EMBL/GenBank/DDBJ whole genome shotgun (WGS) entry which is preliminary data.</text>
</comment>
<evidence type="ECO:0000256" key="12">
    <source>
        <dbReference type="RuleBase" id="RU364066"/>
    </source>
</evidence>
<evidence type="ECO:0000256" key="5">
    <source>
        <dbReference type="ARBA" id="ARBA00022630"/>
    </source>
</evidence>